<evidence type="ECO:0000313" key="2">
    <source>
        <dbReference type="EMBL" id="SDK88112.1"/>
    </source>
</evidence>
<protein>
    <submittedName>
        <fullName evidence="2">Uncharacterized protein</fullName>
    </submittedName>
</protein>
<feature type="transmembrane region" description="Helical" evidence="1">
    <location>
        <begin position="65"/>
        <end position="84"/>
    </location>
</feature>
<evidence type="ECO:0000256" key="1">
    <source>
        <dbReference type="SAM" id="Phobius"/>
    </source>
</evidence>
<keyword evidence="1" id="KW-1133">Transmembrane helix</keyword>
<dbReference type="Proteomes" id="UP000198662">
    <property type="component" value="Unassembled WGS sequence"/>
</dbReference>
<sequence length="150" mass="16087">MTTVLDTTDHRTRQVRRTLWLGFALQLAVAAVPLIDLATFDSITEHVRAAYPDWSAEDVALDRDAITWSLTGIGVLGCVGWLVAVALAKRPNASRITVTALFAIGLMTSLTLLSMGGEGYDLVVPLAHGLLALLPLLAGLAAVVAVWRRR</sequence>
<name>A0A1G9FIE6_9ACTN</name>
<keyword evidence="3" id="KW-1185">Reference proteome</keyword>
<proteinExistence type="predicted"/>
<accession>A0A1G9FIE6</accession>
<dbReference type="STRING" id="380244.SAMN05216298_1812"/>
<dbReference type="OrthoDB" id="4337876at2"/>
<feature type="transmembrane region" description="Helical" evidence="1">
    <location>
        <begin position="18"/>
        <end position="35"/>
    </location>
</feature>
<reference evidence="3" key="1">
    <citation type="submission" date="2016-10" db="EMBL/GenBank/DDBJ databases">
        <authorList>
            <person name="Varghese N."/>
            <person name="Submissions S."/>
        </authorList>
    </citation>
    <scope>NUCLEOTIDE SEQUENCE [LARGE SCALE GENOMIC DNA]</scope>
    <source>
        <strain evidence="3">CGMCC 4.3147</strain>
    </source>
</reference>
<organism evidence="2 3">
    <name type="scientific">Glycomyces sambucus</name>
    <dbReference type="NCBI Taxonomy" id="380244"/>
    <lineage>
        <taxon>Bacteria</taxon>
        <taxon>Bacillati</taxon>
        <taxon>Actinomycetota</taxon>
        <taxon>Actinomycetes</taxon>
        <taxon>Glycomycetales</taxon>
        <taxon>Glycomycetaceae</taxon>
        <taxon>Glycomyces</taxon>
    </lineage>
</organism>
<gene>
    <name evidence="2" type="ORF">SAMN05216298_1812</name>
</gene>
<dbReference type="RefSeq" id="WP_091046380.1">
    <property type="nucleotide sequence ID" value="NZ_FNGF01000002.1"/>
</dbReference>
<dbReference type="EMBL" id="FNGF01000002">
    <property type="protein sequence ID" value="SDK88112.1"/>
    <property type="molecule type" value="Genomic_DNA"/>
</dbReference>
<keyword evidence="1" id="KW-0812">Transmembrane</keyword>
<keyword evidence="1" id="KW-0472">Membrane</keyword>
<dbReference type="AlphaFoldDB" id="A0A1G9FIE6"/>
<feature type="transmembrane region" description="Helical" evidence="1">
    <location>
        <begin position="122"/>
        <end position="147"/>
    </location>
</feature>
<evidence type="ECO:0000313" key="3">
    <source>
        <dbReference type="Proteomes" id="UP000198662"/>
    </source>
</evidence>
<feature type="transmembrane region" description="Helical" evidence="1">
    <location>
        <begin position="96"/>
        <end position="116"/>
    </location>
</feature>